<dbReference type="OrthoDB" id="10015694at2"/>
<dbReference type="Proteomes" id="UP000296468">
    <property type="component" value="Chromosome"/>
</dbReference>
<dbReference type="EMBL" id="CP123771">
    <property type="protein sequence ID" value="WGO94945.1"/>
    <property type="molecule type" value="Genomic_DNA"/>
</dbReference>
<accession>A0A4P7PDW4</accession>
<dbReference type="KEGG" id="pvk:EPZ47_07815"/>
<reference evidence="2 4" key="1">
    <citation type="journal article" date="2012" name="Appl. Soil Ecol.">
        <title>Isolation and characterization of new plant growth-promoting bacterial endophytes.</title>
        <authorList>
            <person name="Rashid S."/>
            <person name="Charles T.C."/>
            <person name="Glick B.R."/>
        </authorList>
    </citation>
    <scope>NUCLEOTIDE SEQUENCE [LARGE SCALE GENOMIC DNA]</scope>
    <source>
        <strain evidence="2 4">YsS1</strain>
    </source>
</reference>
<evidence type="ECO:0000313" key="3">
    <source>
        <dbReference type="Proteomes" id="UP000296468"/>
    </source>
</evidence>
<gene>
    <name evidence="1" type="ORF">EPZ47_07815</name>
    <name evidence="2" type="ORF">QCD61_07645</name>
</gene>
<reference evidence="1" key="3">
    <citation type="submission" date="2019-01" db="EMBL/GenBank/DDBJ databases">
        <authorList>
            <person name="Zhang L."/>
        </authorList>
    </citation>
    <scope>NUCLEOTIDE SEQUENCE</scope>
    <source>
        <strain evidence="1">11K1</strain>
    </source>
</reference>
<protein>
    <submittedName>
        <fullName evidence="1">Uncharacterized protein</fullName>
    </submittedName>
</protein>
<name>A0A4P7PDW4_9PSED</name>
<proteinExistence type="predicted"/>
<dbReference type="Proteomes" id="UP001227386">
    <property type="component" value="Chromosome"/>
</dbReference>
<evidence type="ECO:0000313" key="1">
    <source>
        <dbReference type="EMBL" id="QBZ88615.1"/>
    </source>
</evidence>
<keyword evidence="4" id="KW-1185">Reference proteome</keyword>
<sequence length="93" mass="10240">MSAAMCIPPLPTAVGTCLGEEFVLRLAARQSGKSASFRAVEDASHSPQRQKTVTKNRPVFHLFAASSHRLKICLELLLTPKSRQNPQIQRLSL</sequence>
<reference evidence="2" key="4">
    <citation type="submission" date="2023-04" db="EMBL/GenBank/DDBJ databases">
        <authorList>
            <person name="Charles T.C."/>
            <person name="Cheng J."/>
            <person name="Lynch M."/>
            <person name="Van Dyk A."/>
        </authorList>
    </citation>
    <scope>NUCLEOTIDE SEQUENCE</scope>
    <source>
        <strain evidence="2">YsS1</strain>
    </source>
</reference>
<dbReference type="EMBL" id="CP035088">
    <property type="protein sequence ID" value="QBZ88615.1"/>
    <property type="molecule type" value="Genomic_DNA"/>
</dbReference>
<dbReference type="RefSeq" id="WP_135844259.1">
    <property type="nucleotide sequence ID" value="NZ_CP035088.1"/>
</dbReference>
<evidence type="ECO:0000313" key="2">
    <source>
        <dbReference type="EMBL" id="WGO94945.1"/>
    </source>
</evidence>
<organism evidence="1 3">
    <name type="scientific">Pseudomonas viciae</name>
    <dbReference type="NCBI Taxonomy" id="2505979"/>
    <lineage>
        <taxon>Bacteria</taxon>
        <taxon>Pseudomonadati</taxon>
        <taxon>Pseudomonadota</taxon>
        <taxon>Gammaproteobacteria</taxon>
        <taxon>Pseudomonadales</taxon>
        <taxon>Pseudomonadaceae</taxon>
        <taxon>Pseudomonas</taxon>
    </lineage>
</organism>
<reference evidence="1 3" key="2">
    <citation type="journal article" date="2019" name="Front. Microbiol.">
        <title>In silico and Genetic Analyses of Cyclic Lipopeptide Synthetic Gene Clusters in Pseudomonas sp. 11K1.</title>
        <authorList>
            <person name="Zhao H."/>
            <person name="Liu Y.P."/>
            <person name="Zhang L.Q."/>
        </authorList>
    </citation>
    <scope>NUCLEOTIDE SEQUENCE [LARGE SCALE GENOMIC DNA]</scope>
    <source>
        <strain evidence="1 3">11K1</strain>
    </source>
</reference>
<dbReference type="AlphaFoldDB" id="A0A4P7PDW4"/>
<evidence type="ECO:0000313" key="4">
    <source>
        <dbReference type="Proteomes" id="UP001227386"/>
    </source>
</evidence>